<protein>
    <submittedName>
        <fullName evidence="1">Uncharacterized protein</fullName>
    </submittedName>
</protein>
<reference evidence="1" key="1">
    <citation type="submission" date="2018-05" db="EMBL/GenBank/DDBJ databases">
        <authorList>
            <person name="Lanie J.A."/>
            <person name="Ng W.-L."/>
            <person name="Kazmierczak K.M."/>
            <person name="Andrzejewski T.M."/>
            <person name="Davidsen T.M."/>
            <person name="Wayne K.J."/>
            <person name="Tettelin H."/>
            <person name="Glass J.I."/>
            <person name="Rusch D."/>
            <person name="Podicherti R."/>
            <person name="Tsui H.-C.T."/>
            <person name="Winkler M.E."/>
        </authorList>
    </citation>
    <scope>NUCLEOTIDE SEQUENCE</scope>
</reference>
<dbReference type="AlphaFoldDB" id="A0A382G6D1"/>
<dbReference type="EMBL" id="UINC01053513">
    <property type="protein sequence ID" value="SVB70107.1"/>
    <property type="molecule type" value="Genomic_DNA"/>
</dbReference>
<sequence>VVAAAQKSADQPLLLEAGCVGQASSRTRRIFRIIGRSLPEALLLRVLRLKASRACALGRPGGAHLGTAHHLHRELKAEEIF</sequence>
<name>A0A382G6D1_9ZZZZ</name>
<feature type="non-terminal residue" evidence="1">
    <location>
        <position position="1"/>
    </location>
</feature>
<accession>A0A382G6D1</accession>
<gene>
    <name evidence="1" type="ORF">METZ01_LOCUS222961</name>
</gene>
<proteinExistence type="predicted"/>
<evidence type="ECO:0000313" key="1">
    <source>
        <dbReference type="EMBL" id="SVB70107.1"/>
    </source>
</evidence>
<organism evidence="1">
    <name type="scientific">marine metagenome</name>
    <dbReference type="NCBI Taxonomy" id="408172"/>
    <lineage>
        <taxon>unclassified sequences</taxon>
        <taxon>metagenomes</taxon>
        <taxon>ecological metagenomes</taxon>
    </lineage>
</organism>